<dbReference type="InterPro" id="IPR006195">
    <property type="entry name" value="aa-tRNA-synth_II"/>
</dbReference>
<dbReference type="EMBL" id="PFMC01000035">
    <property type="protein sequence ID" value="PIY95175.1"/>
    <property type="molecule type" value="Genomic_DNA"/>
</dbReference>
<gene>
    <name evidence="8" type="primary">glyQS</name>
    <name evidence="10" type="ORF">COY67_01325</name>
</gene>
<keyword evidence="3 8" id="KW-0436">Ligase</keyword>
<dbReference type="GO" id="GO:0006426">
    <property type="term" value="P:glycyl-tRNA aminoacylation"/>
    <property type="evidence" value="ECO:0007669"/>
    <property type="project" value="UniProtKB-UniRule"/>
</dbReference>
<accession>A0A2M7REJ0</accession>
<dbReference type="NCBIfam" id="TIGR00389">
    <property type="entry name" value="glyS_dimeric"/>
    <property type="match status" value="1"/>
</dbReference>
<dbReference type="PRINTS" id="PR01043">
    <property type="entry name" value="TRNASYNTHGLY"/>
</dbReference>
<feature type="binding site" evidence="8">
    <location>
        <begin position="204"/>
        <end position="208"/>
    </location>
    <ligand>
        <name>substrate</name>
    </ligand>
</feature>
<dbReference type="InterPro" id="IPR022961">
    <property type="entry name" value="Gly_tRNA_ligase_bac"/>
</dbReference>
<reference evidence="11" key="1">
    <citation type="submission" date="2017-09" db="EMBL/GenBank/DDBJ databases">
        <title>Depth-based differentiation of microbial function through sediment-hosted aquifers and enrichment of novel symbionts in the deep terrestrial subsurface.</title>
        <authorList>
            <person name="Probst A.J."/>
            <person name="Ladd B."/>
            <person name="Jarett J.K."/>
            <person name="Geller-Mcgrath D.E."/>
            <person name="Sieber C.M.K."/>
            <person name="Emerson J.B."/>
            <person name="Anantharaman K."/>
            <person name="Thomas B.C."/>
            <person name="Malmstrom R."/>
            <person name="Stieglmeier M."/>
            <person name="Klingl A."/>
            <person name="Woyke T."/>
            <person name="Ryan C.M."/>
            <person name="Banfield J.F."/>
        </authorList>
    </citation>
    <scope>NUCLEOTIDE SEQUENCE [LARGE SCALE GENOMIC DNA]</scope>
</reference>
<proteinExistence type="inferred from homology"/>
<dbReference type="PANTHER" id="PTHR10745">
    <property type="entry name" value="GLYCYL-TRNA SYNTHETASE/DNA POLYMERASE SUBUNIT GAMMA-2"/>
    <property type="match status" value="1"/>
</dbReference>
<dbReference type="InterPro" id="IPR004154">
    <property type="entry name" value="Anticodon-bd"/>
</dbReference>
<evidence type="ECO:0000313" key="11">
    <source>
        <dbReference type="Proteomes" id="UP000228689"/>
    </source>
</evidence>
<evidence type="ECO:0000256" key="7">
    <source>
        <dbReference type="ARBA" id="ARBA00023146"/>
    </source>
</evidence>
<evidence type="ECO:0000259" key="9">
    <source>
        <dbReference type="PROSITE" id="PS50862"/>
    </source>
</evidence>
<dbReference type="PROSITE" id="PS50862">
    <property type="entry name" value="AA_TRNA_LIGASE_II"/>
    <property type="match status" value="1"/>
</dbReference>
<keyword evidence="7 8" id="KW-0030">Aminoacyl-tRNA synthetase</keyword>
<feature type="binding site" evidence="8">
    <location>
        <position position="157"/>
    </location>
    <ligand>
        <name>substrate</name>
    </ligand>
</feature>
<evidence type="ECO:0000256" key="5">
    <source>
        <dbReference type="ARBA" id="ARBA00022840"/>
    </source>
</evidence>
<feature type="binding site" evidence="8">
    <location>
        <begin position="189"/>
        <end position="191"/>
    </location>
    <ligand>
        <name>ATP</name>
        <dbReference type="ChEBI" id="CHEBI:30616"/>
    </ligand>
</feature>
<dbReference type="InterPro" id="IPR033731">
    <property type="entry name" value="GlyRS-like_core"/>
</dbReference>
<dbReference type="Pfam" id="PF00587">
    <property type="entry name" value="tRNA-synt_2b"/>
    <property type="match status" value="1"/>
</dbReference>
<dbReference type="HAMAP" id="MF_00253_B">
    <property type="entry name" value="Gly_tRNA_synth_B"/>
    <property type="match status" value="1"/>
</dbReference>
<dbReference type="GO" id="GO:0070062">
    <property type="term" value="C:extracellular exosome"/>
    <property type="evidence" value="ECO:0007669"/>
    <property type="project" value="UniProtKB-ARBA"/>
</dbReference>
<dbReference type="InterPro" id="IPR002315">
    <property type="entry name" value="tRNA-synt_gly"/>
</dbReference>
<evidence type="ECO:0000256" key="1">
    <source>
        <dbReference type="ARBA" id="ARBA00008226"/>
    </source>
</evidence>
<name>A0A2M7REJ0_9BACT</name>
<evidence type="ECO:0000256" key="2">
    <source>
        <dbReference type="ARBA" id="ARBA00022490"/>
    </source>
</evidence>
<evidence type="ECO:0000256" key="3">
    <source>
        <dbReference type="ARBA" id="ARBA00022598"/>
    </source>
</evidence>
<sequence>MEKLVSLAKRRGFIFQSSEIYGGLSAAYDYGPLGVELKNNIKKAWWKMFVTDRQDMVGLDAAIIMSPKVWEASGHIKNFTDPLVDCKKCKRRFRADHLLEAVPLSPQHDKEKPIDWKEVKCPECDGELTESRSFNMMFKTFMGPVEDDASEVYLRPETAGGIFVNFTNVVDSMRMRVPFGIGQIGKSFRNEITTENFIFRTREFEQLEVEYFVHPDDWKKHFEDWLETMKTWCKCLGIKDENLVLAEIDEKDRAFYSKRTVDFEYKYPFGQKELYGLAYRTDYDLTQHQKASGLKMEYTDPVTKEKYIPHVVEPSLGVDRSVLACMIEAYTEVAGGRSTTTESIKDSEVVMKFPYALAPIKVAILPLSKKETLTPLAHEVYDAVRSKFVTMYDQTASIGKRYRRQDEIGTPFCVTIDFDSLEDKKVTVRDRDTMEQERVAIEKLVEYLVSKFAAYEKC</sequence>
<comment type="catalytic activity">
    <reaction evidence="8">
        <text>tRNA(Gly) + glycine + ATP = glycyl-tRNA(Gly) + AMP + diphosphate</text>
        <dbReference type="Rhea" id="RHEA:16013"/>
        <dbReference type="Rhea" id="RHEA-COMP:9664"/>
        <dbReference type="Rhea" id="RHEA-COMP:9683"/>
        <dbReference type="ChEBI" id="CHEBI:30616"/>
        <dbReference type="ChEBI" id="CHEBI:33019"/>
        <dbReference type="ChEBI" id="CHEBI:57305"/>
        <dbReference type="ChEBI" id="CHEBI:78442"/>
        <dbReference type="ChEBI" id="CHEBI:78522"/>
        <dbReference type="ChEBI" id="CHEBI:456215"/>
        <dbReference type="EC" id="6.1.1.14"/>
    </reaction>
</comment>
<keyword evidence="6 8" id="KW-0648">Protein biosynthesis</keyword>
<feature type="binding site" evidence="8">
    <location>
        <begin position="273"/>
        <end position="274"/>
    </location>
    <ligand>
        <name>ATP</name>
        <dbReference type="ChEBI" id="CHEBI:30616"/>
    </ligand>
</feature>
<dbReference type="GO" id="GO:1990742">
    <property type="term" value="C:microvesicle"/>
    <property type="evidence" value="ECO:0007669"/>
    <property type="project" value="UniProtKB-ARBA"/>
</dbReference>
<dbReference type="GO" id="GO:0015966">
    <property type="term" value="P:diadenosine tetraphosphate biosynthetic process"/>
    <property type="evidence" value="ECO:0007669"/>
    <property type="project" value="UniProtKB-ARBA"/>
</dbReference>
<dbReference type="AlphaFoldDB" id="A0A2M7REJ0"/>
<feature type="binding site" evidence="8">
    <location>
        <position position="94"/>
    </location>
    <ligand>
        <name>substrate</name>
    </ligand>
</feature>
<dbReference type="EC" id="6.1.1.14" evidence="8"/>
<dbReference type="GO" id="GO:0005737">
    <property type="term" value="C:cytoplasm"/>
    <property type="evidence" value="ECO:0007669"/>
    <property type="project" value="UniProtKB-SubCell"/>
</dbReference>
<protein>
    <recommendedName>
        <fullName evidence="8">Glycine--tRNA ligase</fullName>
        <ecNumber evidence="8">6.1.1.14</ecNumber>
    </recommendedName>
    <alternativeName>
        <fullName evidence="8">Glycyl-tRNA synthetase</fullName>
        <shortName evidence="8">GlyRS</shortName>
    </alternativeName>
</protein>
<feature type="binding site" evidence="8">
    <location>
        <begin position="313"/>
        <end position="317"/>
    </location>
    <ligand>
        <name>substrate</name>
    </ligand>
</feature>
<comment type="function">
    <text evidence="8">Catalyzes the attachment of glycine to tRNA(Gly).</text>
</comment>
<dbReference type="CDD" id="cd00774">
    <property type="entry name" value="GlyRS-like_core"/>
    <property type="match status" value="1"/>
</dbReference>
<dbReference type="SUPFAM" id="SSF52954">
    <property type="entry name" value="Class II aaRS ABD-related"/>
    <property type="match status" value="1"/>
</dbReference>
<dbReference type="SUPFAM" id="SSF55681">
    <property type="entry name" value="Class II aaRS and biotin synthetases"/>
    <property type="match status" value="1"/>
</dbReference>
<dbReference type="InterPro" id="IPR036621">
    <property type="entry name" value="Anticodon-bd_dom_sf"/>
</dbReference>
<dbReference type="GO" id="GO:0004081">
    <property type="term" value="F:bis(5'-nucleosyl)-tetraphosphatase (asymmetrical) activity"/>
    <property type="evidence" value="ECO:0007669"/>
    <property type="project" value="UniProtKB-ARBA"/>
</dbReference>
<dbReference type="Proteomes" id="UP000228689">
    <property type="component" value="Unassembled WGS sequence"/>
</dbReference>
<evidence type="ECO:0000256" key="6">
    <source>
        <dbReference type="ARBA" id="ARBA00022917"/>
    </source>
</evidence>
<dbReference type="GO" id="GO:0005524">
    <property type="term" value="F:ATP binding"/>
    <property type="evidence" value="ECO:0007669"/>
    <property type="project" value="UniProtKB-UniRule"/>
</dbReference>
<dbReference type="FunFam" id="3.40.50.800:FF:000002">
    <property type="entry name" value="Glycine--tRNA ligase"/>
    <property type="match status" value="1"/>
</dbReference>
<comment type="caution">
    <text evidence="10">The sequence shown here is derived from an EMBL/GenBank/DDBJ whole genome shotgun (WGS) entry which is preliminary data.</text>
</comment>
<dbReference type="Pfam" id="PF03129">
    <property type="entry name" value="HGTP_anticodon"/>
    <property type="match status" value="1"/>
</dbReference>
<comment type="subcellular location">
    <subcellularLocation>
        <location evidence="8">Cytoplasm</location>
    </subcellularLocation>
</comment>
<evidence type="ECO:0000256" key="8">
    <source>
        <dbReference type="HAMAP-Rule" id="MF_00253"/>
    </source>
</evidence>
<feature type="binding site" evidence="8">
    <location>
        <begin position="317"/>
        <end position="320"/>
    </location>
    <ligand>
        <name>ATP</name>
        <dbReference type="ChEBI" id="CHEBI:30616"/>
    </ligand>
</feature>
<dbReference type="NCBIfam" id="NF003211">
    <property type="entry name" value="PRK04173.1"/>
    <property type="match status" value="1"/>
</dbReference>
<dbReference type="Gene3D" id="3.30.930.10">
    <property type="entry name" value="Bira Bifunctional Protein, Domain 2"/>
    <property type="match status" value="1"/>
</dbReference>
<dbReference type="CDD" id="cd00858">
    <property type="entry name" value="GlyRS_anticodon"/>
    <property type="match status" value="1"/>
</dbReference>
<dbReference type="InterPro" id="IPR002314">
    <property type="entry name" value="aa-tRNA-synt_IIb"/>
</dbReference>
<feature type="binding site" evidence="8">
    <location>
        <begin position="199"/>
        <end position="204"/>
    </location>
    <ligand>
        <name>ATP</name>
        <dbReference type="ChEBI" id="CHEBI:30616"/>
    </ligand>
</feature>
<feature type="domain" description="Aminoacyl-transfer RNA synthetases class-II family profile" evidence="9">
    <location>
        <begin position="2"/>
        <end position="354"/>
    </location>
</feature>
<dbReference type="PANTHER" id="PTHR10745:SF8">
    <property type="entry name" value="DNA POLYMERASE SUBUNIT GAMMA-2, MITOCHONDRIAL"/>
    <property type="match status" value="1"/>
</dbReference>
<comment type="similarity">
    <text evidence="1 8">Belongs to the class-II aminoacyl-tRNA synthetase family.</text>
</comment>
<dbReference type="GO" id="GO:0004820">
    <property type="term" value="F:glycine-tRNA ligase activity"/>
    <property type="evidence" value="ECO:0007669"/>
    <property type="project" value="UniProtKB-UniRule"/>
</dbReference>
<keyword evidence="2 8" id="KW-0963">Cytoplasm</keyword>
<evidence type="ECO:0000256" key="4">
    <source>
        <dbReference type="ARBA" id="ARBA00022741"/>
    </source>
</evidence>
<dbReference type="Gene3D" id="3.40.50.800">
    <property type="entry name" value="Anticodon-binding domain"/>
    <property type="match status" value="1"/>
</dbReference>
<evidence type="ECO:0000313" key="10">
    <source>
        <dbReference type="EMBL" id="PIY95175.1"/>
    </source>
</evidence>
<keyword evidence="4 8" id="KW-0547">Nucleotide-binding</keyword>
<keyword evidence="5 8" id="KW-0067">ATP-binding</keyword>
<dbReference type="InterPro" id="IPR045864">
    <property type="entry name" value="aa-tRNA-synth_II/BPL/LPL"/>
</dbReference>
<organism evidence="10 11">
    <name type="scientific">Candidatus Komeilibacteria bacterium CG_4_10_14_0_8_um_filter_37_78</name>
    <dbReference type="NCBI Taxonomy" id="1974471"/>
    <lineage>
        <taxon>Bacteria</taxon>
        <taxon>Candidatus Komeiliibacteriota</taxon>
    </lineage>
</organism>
<comment type="subunit">
    <text evidence="8">Homodimer.</text>
</comment>
<dbReference type="InterPro" id="IPR027031">
    <property type="entry name" value="Gly-tRNA_synthase/POLG2"/>
</dbReference>